<protein>
    <submittedName>
        <fullName evidence="1">Uncharacterized protein</fullName>
    </submittedName>
</protein>
<evidence type="ECO:0000313" key="2">
    <source>
        <dbReference type="Proteomes" id="UP000541444"/>
    </source>
</evidence>
<reference evidence="1 2" key="1">
    <citation type="journal article" date="2020" name="IScience">
        <title>Genome Sequencing of the Endangered Kingdonia uniflora (Circaeasteraceae, Ranunculales) Reveals Potential Mechanisms of Evolutionary Specialization.</title>
        <authorList>
            <person name="Sun Y."/>
            <person name="Deng T."/>
            <person name="Zhang A."/>
            <person name="Moore M.J."/>
            <person name="Landis J.B."/>
            <person name="Lin N."/>
            <person name="Zhang H."/>
            <person name="Zhang X."/>
            <person name="Huang J."/>
            <person name="Zhang X."/>
            <person name="Sun H."/>
            <person name="Wang H."/>
        </authorList>
    </citation>
    <scope>NUCLEOTIDE SEQUENCE [LARGE SCALE GENOMIC DNA]</scope>
    <source>
        <strain evidence="1">TB1705</strain>
        <tissue evidence="1">Leaf</tissue>
    </source>
</reference>
<accession>A0A7J7LSX1</accession>
<dbReference type="EMBL" id="JACGCM010002039">
    <property type="protein sequence ID" value="KAF6145677.1"/>
    <property type="molecule type" value="Genomic_DNA"/>
</dbReference>
<organism evidence="1 2">
    <name type="scientific">Kingdonia uniflora</name>
    <dbReference type="NCBI Taxonomy" id="39325"/>
    <lineage>
        <taxon>Eukaryota</taxon>
        <taxon>Viridiplantae</taxon>
        <taxon>Streptophyta</taxon>
        <taxon>Embryophyta</taxon>
        <taxon>Tracheophyta</taxon>
        <taxon>Spermatophyta</taxon>
        <taxon>Magnoliopsida</taxon>
        <taxon>Ranunculales</taxon>
        <taxon>Circaeasteraceae</taxon>
        <taxon>Kingdonia</taxon>
    </lineage>
</organism>
<dbReference type="OrthoDB" id="1932527at2759"/>
<dbReference type="PANTHER" id="PTHR33116">
    <property type="entry name" value="REVERSE TRANSCRIPTASE ZINC-BINDING DOMAIN-CONTAINING PROTEIN-RELATED-RELATED"/>
    <property type="match status" value="1"/>
</dbReference>
<proteinExistence type="predicted"/>
<comment type="caution">
    <text evidence="1">The sequence shown here is derived from an EMBL/GenBank/DDBJ whole genome shotgun (WGS) entry which is preliminary data.</text>
</comment>
<dbReference type="Proteomes" id="UP000541444">
    <property type="component" value="Unassembled WGS sequence"/>
</dbReference>
<keyword evidence="2" id="KW-1185">Reference proteome</keyword>
<sequence length="213" mass="24139">MGGITASRRHQAQTLFNIRQGTFPETYLGIPLIQGRVTNGCLKTTIDKIKRRANLYVGKMVSMQGRVVLTTFILSSMTIYSMSIYKWPSFILKDGETIIRNLIWSKDPNKRKGVTTAWEKCCKPTFEGGFRKLGDNKAILLMKLTWDIVQTGSIWASYMKAKYFTKQGDIIQYYQKSSIWVGIKSVYSTVLKDSTWIIGIGSAIDAWRAIGLV</sequence>
<dbReference type="PANTHER" id="PTHR33116:SF78">
    <property type="entry name" value="OS12G0587133 PROTEIN"/>
    <property type="match status" value="1"/>
</dbReference>
<evidence type="ECO:0000313" key="1">
    <source>
        <dbReference type="EMBL" id="KAF6145677.1"/>
    </source>
</evidence>
<name>A0A7J7LSX1_9MAGN</name>
<gene>
    <name evidence="1" type="ORF">GIB67_002771</name>
</gene>
<dbReference type="AlphaFoldDB" id="A0A7J7LSX1"/>